<evidence type="ECO:0000313" key="2">
    <source>
        <dbReference type="Proteomes" id="UP001497512"/>
    </source>
</evidence>
<evidence type="ECO:0000313" key="1">
    <source>
        <dbReference type="EMBL" id="CAK9223062.1"/>
    </source>
</evidence>
<gene>
    <name evidence="1" type="ORF">CSSPTR1EN2_LOCUS16644</name>
</gene>
<name>A0ABP0UJH9_9BRYO</name>
<proteinExistence type="predicted"/>
<accession>A0ABP0UJH9</accession>
<sequence length="107" mass="11988">MLQLVCSSVPSQVEKLQMQLSNAMHDNKILLSELDNAGMNIKINLEVDEIQAHLDKVSLEKADLRFQNGGLKLSLHCGSELQMAKKGKSTREEEEVRQLQLVEIISS</sequence>
<reference evidence="1" key="1">
    <citation type="submission" date="2024-02" db="EMBL/GenBank/DDBJ databases">
        <authorList>
            <consortium name="ELIXIR-Norway"/>
            <consortium name="Elixir Norway"/>
        </authorList>
    </citation>
    <scope>NUCLEOTIDE SEQUENCE</scope>
</reference>
<dbReference type="EMBL" id="OZ019896">
    <property type="protein sequence ID" value="CAK9223062.1"/>
    <property type="molecule type" value="Genomic_DNA"/>
</dbReference>
<protein>
    <submittedName>
        <fullName evidence="1">Uncharacterized protein</fullName>
    </submittedName>
</protein>
<dbReference type="Proteomes" id="UP001497512">
    <property type="component" value="Chromosome 4"/>
</dbReference>
<organism evidence="1 2">
    <name type="scientific">Sphagnum troendelagicum</name>
    <dbReference type="NCBI Taxonomy" id="128251"/>
    <lineage>
        <taxon>Eukaryota</taxon>
        <taxon>Viridiplantae</taxon>
        <taxon>Streptophyta</taxon>
        <taxon>Embryophyta</taxon>
        <taxon>Bryophyta</taxon>
        <taxon>Sphagnophytina</taxon>
        <taxon>Sphagnopsida</taxon>
        <taxon>Sphagnales</taxon>
        <taxon>Sphagnaceae</taxon>
        <taxon>Sphagnum</taxon>
    </lineage>
</organism>
<keyword evidence="2" id="KW-1185">Reference proteome</keyword>